<dbReference type="InterPro" id="IPR004358">
    <property type="entry name" value="Sig_transdc_His_kin-like_C"/>
</dbReference>
<evidence type="ECO:0000256" key="4">
    <source>
        <dbReference type="SAM" id="MobiDB-lite"/>
    </source>
</evidence>
<dbReference type="InterPro" id="IPR036890">
    <property type="entry name" value="HATPase_C_sf"/>
</dbReference>
<dbReference type="InterPro" id="IPR003661">
    <property type="entry name" value="HisK_dim/P_dom"/>
</dbReference>
<dbReference type="Pfam" id="PF00512">
    <property type="entry name" value="HisKA"/>
    <property type="match status" value="1"/>
</dbReference>
<keyword evidence="3" id="KW-0597">Phosphoprotein</keyword>
<dbReference type="Pfam" id="PF02518">
    <property type="entry name" value="HATPase_c"/>
    <property type="match status" value="1"/>
</dbReference>
<dbReference type="CDD" id="cd00082">
    <property type="entry name" value="HisKA"/>
    <property type="match status" value="1"/>
</dbReference>
<keyword evidence="7" id="KW-1185">Reference proteome</keyword>
<evidence type="ECO:0000256" key="1">
    <source>
        <dbReference type="ARBA" id="ARBA00000085"/>
    </source>
</evidence>
<feature type="domain" description="Histidine kinase" evidence="5">
    <location>
        <begin position="220"/>
        <end position="438"/>
    </location>
</feature>
<dbReference type="PANTHER" id="PTHR43547:SF2">
    <property type="entry name" value="HYBRID SIGNAL TRANSDUCTION HISTIDINE KINASE C"/>
    <property type="match status" value="1"/>
</dbReference>
<dbReference type="Gene3D" id="1.10.287.130">
    <property type="match status" value="1"/>
</dbReference>
<dbReference type="PANTHER" id="PTHR43547">
    <property type="entry name" value="TWO-COMPONENT HISTIDINE KINASE"/>
    <property type="match status" value="1"/>
</dbReference>
<organism evidence="6 7">
    <name type="scientific">Pseudoduganella lurida</name>
    <dbReference type="NCBI Taxonomy" id="1036180"/>
    <lineage>
        <taxon>Bacteria</taxon>
        <taxon>Pseudomonadati</taxon>
        <taxon>Pseudomonadota</taxon>
        <taxon>Betaproteobacteria</taxon>
        <taxon>Burkholderiales</taxon>
        <taxon>Oxalobacteraceae</taxon>
        <taxon>Telluria group</taxon>
        <taxon>Pseudoduganella</taxon>
    </lineage>
</organism>
<dbReference type="Gene3D" id="3.30.565.10">
    <property type="entry name" value="Histidine kinase-like ATPase, C-terminal domain"/>
    <property type="match status" value="1"/>
</dbReference>
<dbReference type="InterPro" id="IPR036097">
    <property type="entry name" value="HisK_dim/P_sf"/>
</dbReference>
<dbReference type="SUPFAM" id="SSF47384">
    <property type="entry name" value="Homodimeric domain of signal transducing histidine kinase"/>
    <property type="match status" value="1"/>
</dbReference>
<protein>
    <recommendedName>
        <fullName evidence="2">histidine kinase</fullName>
        <ecNumber evidence="2">2.7.13.3</ecNumber>
    </recommendedName>
</protein>
<dbReference type="SUPFAM" id="SSF55874">
    <property type="entry name" value="ATPase domain of HSP90 chaperone/DNA topoisomerase II/histidine kinase"/>
    <property type="match status" value="1"/>
</dbReference>
<comment type="caution">
    <text evidence="6">The sequence shown here is derived from an EMBL/GenBank/DDBJ whole genome shotgun (WGS) entry which is preliminary data.</text>
</comment>
<name>A0A562R242_9BURK</name>
<dbReference type="AlphaFoldDB" id="A0A562R242"/>
<dbReference type="PROSITE" id="PS50109">
    <property type="entry name" value="HIS_KIN"/>
    <property type="match status" value="1"/>
</dbReference>
<evidence type="ECO:0000313" key="6">
    <source>
        <dbReference type="EMBL" id="TWI62654.1"/>
    </source>
</evidence>
<gene>
    <name evidence="6" type="ORF">IP91_04176</name>
</gene>
<dbReference type="PRINTS" id="PR00344">
    <property type="entry name" value="BCTRLSENSOR"/>
</dbReference>
<dbReference type="GO" id="GO:0000155">
    <property type="term" value="F:phosphorelay sensor kinase activity"/>
    <property type="evidence" value="ECO:0007669"/>
    <property type="project" value="InterPro"/>
</dbReference>
<dbReference type="OrthoDB" id="9768069at2"/>
<accession>A0A562R242</accession>
<dbReference type="InterPro" id="IPR003594">
    <property type="entry name" value="HATPase_dom"/>
</dbReference>
<evidence type="ECO:0000313" key="7">
    <source>
        <dbReference type="Proteomes" id="UP000318431"/>
    </source>
</evidence>
<sequence>MVNLSLSTEFDVLTARQRAMQVAGLCGFHSLDQVRLGTIVSDLARDLVGYGAGTVRFTLREMALRMALEVAIRQDSPEGAPDVPAPAAGQRPAPRRARWGAQDASAAANAARGWSDAFHADLSAARPGFVFSRGCPPGADITPESFARHAAAFEGVPVDEELARALQRNAALTSEFAGPAARPPTLRDNVDQLARASRAMGERADAALQADAHKGEFLAILAHELRSPLAAAGAAAELLVNAQSVQVEQLRSIGLMIRRQVRHMSRLTEDLLDVSRFTRGAIVLASDAVDLPATIADAIEQVGELIRRKGQRVQWLCTAPATVSGDATRLVQVFANLLANASRYSGRGTQIGIALTAIGSEVLVEIVDEGIGMEPAVIASLFAFYAQAHVSADGREGGLGLGLALVGSLVVAHGGTVAAHSAGPGTGSVFSVRLPLAGQG</sequence>
<reference evidence="6 7" key="1">
    <citation type="journal article" date="2015" name="Stand. Genomic Sci.">
        <title>Genomic Encyclopedia of Bacterial and Archaeal Type Strains, Phase III: the genomes of soil and plant-associated and newly described type strains.</title>
        <authorList>
            <person name="Whitman W.B."/>
            <person name="Woyke T."/>
            <person name="Klenk H.P."/>
            <person name="Zhou Y."/>
            <person name="Lilburn T.G."/>
            <person name="Beck B.J."/>
            <person name="De Vos P."/>
            <person name="Vandamme P."/>
            <person name="Eisen J.A."/>
            <person name="Garrity G."/>
            <person name="Hugenholtz P."/>
            <person name="Kyrpides N.C."/>
        </authorList>
    </citation>
    <scope>NUCLEOTIDE SEQUENCE [LARGE SCALE GENOMIC DNA]</scope>
    <source>
        <strain evidence="6 7">CGMCC 1.10822</strain>
    </source>
</reference>
<dbReference type="EC" id="2.7.13.3" evidence="2"/>
<evidence type="ECO:0000256" key="2">
    <source>
        <dbReference type="ARBA" id="ARBA00012438"/>
    </source>
</evidence>
<dbReference type="Proteomes" id="UP000318431">
    <property type="component" value="Unassembled WGS sequence"/>
</dbReference>
<dbReference type="RefSeq" id="WP_145651550.1">
    <property type="nucleotide sequence ID" value="NZ_VLLB01000008.1"/>
</dbReference>
<dbReference type="SMART" id="SM00387">
    <property type="entry name" value="HATPase_c"/>
    <property type="match status" value="1"/>
</dbReference>
<feature type="region of interest" description="Disordered" evidence="4">
    <location>
        <begin position="75"/>
        <end position="102"/>
    </location>
</feature>
<keyword evidence="6" id="KW-0808">Transferase</keyword>
<evidence type="ECO:0000256" key="3">
    <source>
        <dbReference type="ARBA" id="ARBA00022553"/>
    </source>
</evidence>
<keyword evidence="6" id="KW-0418">Kinase</keyword>
<dbReference type="InterPro" id="IPR005467">
    <property type="entry name" value="His_kinase_dom"/>
</dbReference>
<comment type="catalytic activity">
    <reaction evidence="1">
        <text>ATP + protein L-histidine = ADP + protein N-phospho-L-histidine.</text>
        <dbReference type="EC" id="2.7.13.3"/>
    </reaction>
</comment>
<proteinExistence type="predicted"/>
<evidence type="ECO:0000259" key="5">
    <source>
        <dbReference type="PROSITE" id="PS50109"/>
    </source>
</evidence>
<dbReference type="CDD" id="cd00075">
    <property type="entry name" value="HATPase"/>
    <property type="match status" value="1"/>
</dbReference>
<dbReference type="EMBL" id="VLLB01000008">
    <property type="protein sequence ID" value="TWI62654.1"/>
    <property type="molecule type" value="Genomic_DNA"/>
</dbReference>
<dbReference type="SMART" id="SM00388">
    <property type="entry name" value="HisKA"/>
    <property type="match status" value="1"/>
</dbReference>